<name>A0AAD5Q9S9_PYTIN</name>
<keyword evidence="2" id="KW-1185">Reference proteome</keyword>
<dbReference type="InterPro" id="IPR011993">
    <property type="entry name" value="PH-like_dom_sf"/>
</dbReference>
<gene>
    <name evidence="1" type="ORF">P43SY_006876</name>
</gene>
<protein>
    <recommendedName>
        <fullName evidence="3">PH domain-containing protein</fullName>
    </recommendedName>
</protein>
<dbReference type="Gene3D" id="2.30.29.30">
    <property type="entry name" value="Pleckstrin-homology domain (PH domain)/Phosphotyrosine-binding domain (PTB)"/>
    <property type="match status" value="1"/>
</dbReference>
<reference evidence="1" key="1">
    <citation type="submission" date="2021-12" db="EMBL/GenBank/DDBJ databases">
        <title>Prjna785345.</title>
        <authorList>
            <person name="Rujirawat T."/>
            <person name="Krajaejun T."/>
        </authorList>
    </citation>
    <scope>NUCLEOTIDE SEQUENCE</scope>
    <source>
        <strain evidence="1">Pi057C3</strain>
    </source>
</reference>
<evidence type="ECO:0008006" key="3">
    <source>
        <dbReference type="Google" id="ProtNLM"/>
    </source>
</evidence>
<comment type="caution">
    <text evidence="1">The sequence shown here is derived from an EMBL/GenBank/DDBJ whole genome shotgun (WGS) entry which is preliminary data.</text>
</comment>
<evidence type="ECO:0000313" key="2">
    <source>
        <dbReference type="Proteomes" id="UP001209570"/>
    </source>
</evidence>
<dbReference type="EMBL" id="JAKCXM010000020">
    <property type="protein sequence ID" value="KAJ0407558.1"/>
    <property type="molecule type" value="Genomic_DNA"/>
</dbReference>
<accession>A0AAD5Q9S9</accession>
<dbReference type="AlphaFoldDB" id="A0AAD5Q9S9"/>
<dbReference type="Proteomes" id="UP001209570">
    <property type="component" value="Unassembled WGS sequence"/>
</dbReference>
<sequence>MRRGTATTATPPVLDGTQPTVLWHGWLKKLGRFSKRWRRRYFVFVSMANGTKELRHYDTQKDVAQLLVSTPKGVIALTDATGICCFLPRSPSATVSARKANVFSRLEPGDHASSATVGADAMDQKFAVLTPLRIHVQEA</sequence>
<evidence type="ECO:0000313" key="1">
    <source>
        <dbReference type="EMBL" id="KAJ0407558.1"/>
    </source>
</evidence>
<dbReference type="SUPFAM" id="SSF50729">
    <property type="entry name" value="PH domain-like"/>
    <property type="match status" value="1"/>
</dbReference>
<proteinExistence type="predicted"/>
<organism evidence="1 2">
    <name type="scientific">Pythium insidiosum</name>
    <name type="common">Pythiosis disease agent</name>
    <dbReference type="NCBI Taxonomy" id="114742"/>
    <lineage>
        <taxon>Eukaryota</taxon>
        <taxon>Sar</taxon>
        <taxon>Stramenopiles</taxon>
        <taxon>Oomycota</taxon>
        <taxon>Peronosporomycetes</taxon>
        <taxon>Pythiales</taxon>
        <taxon>Pythiaceae</taxon>
        <taxon>Pythium</taxon>
    </lineage>
</organism>